<evidence type="ECO:0000313" key="2">
    <source>
        <dbReference type="Proteomes" id="UP001058074"/>
    </source>
</evidence>
<keyword evidence="2" id="KW-1185">Reference proteome</keyword>
<dbReference type="EMBL" id="BROD01000001">
    <property type="protein sequence ID" value="GKX68732.1"/>
    <property type="molecule type" value="Genomic_DNA"/>
</dbReference>
<accession>A0ACB5RI09</accession>
<gene>
    <name evidence="1" type="ORF">rsdtw13_39900</name>
</gene>
<organism evidence="1 2">
    <name type="scientific">Inconstantimicrobium mannanitabidum</name>
    <dbReference type="NCBI Taxonomy" id="1604901"/>
    <lineage>
        <taxon>Bacteria</taxon>
        <taxon>Bacillati</taxon>
        <taxon>Bacillota</taxon>
        <taxon>Clostridia</taxon>
        <taxon>Eubacteriales</taxon>
        <taxon>Clostridiaceae</taxon>
        <taxon>Inconstantimicrobium</taxon>
    </lineage>
</organism>
<dbReference type="Proteomes" id="UP001058074">
    <property type="component" value="Unassembled WGS sequence"/>
</dbReference>
<name>A0ACB5RI09_9CLOT</name>
<reference evidence="1" key="1">
    <citation type="journal article" date="2025" name="Int. J. Syst. Evol. Microbiol.">
        <title>Inconstantimicrobium mannanitabidum sp. nov., a novel member of the family Clostridiaceae isolated from anoxic soil under the treatment of reductive soil disinfestation.</title>
        <authorList>
            <person name="Ueki A."/>
            <person name="Tonouchi A."/>
            <person name="Honma S."/>
            <person name="Kaku N."/>
            <person name="Ueki K."/>
        </authorList>
    </citation>
    <scope>NUCLEOTIDE SEQUENCE</scope>
    <source>
        <strain evidence="1">TW13</strain>
    </source>
</reference>
<comment type="caution">
    <text evidence="1">The sequence shown here is derived from an EMBL/GenBank/DDBJ whole genome shotgun (WGS) entry which is preliminary data.</text>
</comment>
<proteinExistence type="predicted"/>
<protein>
    <submittedName>
        <fullName evidence="1">Uncharacterized protein</fullName>
    </submittedName>
</protein>
<sequence>MNKKITVKRVVIAIIFCVVAVSLIRQNSTMNKIQQQITEKQKQINQLKESNQQLQDEVNETKTDAFIERKARERLKMIKPGEEVIVQENSNANDKKN</sequence>
<evidence type="ECO:0000313" key="1">
    <source>
        <dbReference type="EMBL" id="GKX68732.1"/>
    </source>
</evidence>